<dbReference type="EMBL" id="CAJVRC010000835">
    <property type="protein sequence ID" value="CAG8885691.1"/>
    <property type="molecule type" value="Genomic_DNA"/>
</dbReference>
<keyword evidence="11" id="KW-1185">Reference proteome</keyword>
<sequence>MLSPLHLICRQNITSTKAERVVEFSRGDGRSPSLRYEIMKPVHPGLFRGSTVGKTDILYISLGCPLHARIAGQGQNTITGALDPLPTSSRSVIMPSILKLILLSALPLVWAVPAQRKAATANPTVTISTPEATIVGFTGLDKIDKFNGIPFALPPTGSLRLRPPQPIQTSLGTVQATSAANSCPQFRFTTDEKDFPSSIIAKLINIPIFQEITNTGEDCLTLDVRRPSGTQTDAKLPVLVWIFGGGFEQGATTSYDGSNFVTSSVKLGMPVIFVAMNYRLGGFGFMPGAEIRKDGSSNLGLRDQRLALQWVSDNIAAFGGDPSKVTIWGESAGAISVFDQMAMYDGDNTYAGAPLFRSAIMSSGSIVPANAVDGTKGQAVYDTVVQNAGCSGTSDTLACLREVDYTKFLNAANSVPGILGYNSVAESYLPRPDGIILTQSPEQLAMRGKYASVPFIIGDQEDEGTIFALYQSNLTTIDHIVDYLQNLFFFDASRQQLTDFVATYQDIKEYGSPFRTGSLNNWYPQYKRLAAILGDLSFTLPRRTFLNYSQKAKPDVSSWSYLSSYYHGLPILGTFHGSDVLQLFHGILQNYGSKSIHSYYLSFVYEQDPNAKAGDYMDWPQWGNNQSLMGFSIDCGALLPDNFRQDSYDQIMADPAAFHI</sequence>
<dbReference type="GO" id="GO:0017000">
    <property type="term" value="P:antibiotic biosynthetic process"/>
    <property type="evidence" value="ECO:0007669"/>
    <property type="project" value="UniProtKB-ARBA"/>
</dbReference>
<dbReference type="Pfam" id="PF00135">
    <property type="entry name" value="COesterase"/>
    <property type="match status" value="1"/>
</dbReference>
<dbReference type="AlphaFoldDB" id="A0A9W4K5Z2"/>
<keyword evidence="4" id="KW-0732">Signal</keyword>
<accession>A0A9W4K5Z2</accession>
<dbReference type="PANTHER" id="PTHR11559">
    <property type="entry name" value="CARBOXYLESTERASE"/>
    <property type="match status" value="1"/>
</dbReference>
<evidence type="ECO:0000256" key="5">
    <source>
        <dbReference type="ARBA" id="ARBA00022801"/>
    </source>
</evidence>
<dbReference type="FunFam" id="3.40.50.1820:FF:000213">
    <property type="entry name" value="Carboxylic ester hydrolase"/>
    <property type="match status" value="1"/>
</dbReference>
<evidence type="ECO:0000313" key="11">
    <source>
        <dbReference type="Proteomes" id="UP001154252"/>
    </source>
</evidence>
<evidence type="ECO:0000259" key="9">
    <source>
        <dbReference type="Pfam" id="PF00135"/>
    </source>
</evidence>
<dbReference type="GO" id="GO:0016787">
    <property type="term" value="F:hydrolase activity"/>
    <property type="evidence" value="ECO:0007669"/>
    <property type="project" value="UniProtKB-KW"/>
</dbReference>
<comment type="subcellular location">
    <subcellularLocation>
        <location evidence="1">Secreted</location>
    </subcellularLocation>
</comment>
<keyword evidence="7" id="KW-0325">Glycoprotein</keyword>
<evidence type="ECO:0000256" key="6">
    <source>
        <dbReference type="ARBA" id="ARBA00023098"/>
    </source>
</evidence>
<dbReference type="Proteomes" id="UP001154252">
    <property type="component" value="Unassembled WGS sequence"/>
</dbReference>
<dbReference type="InterPro" id="IPR050309">
    <property type="entry name" value="Type-B_Carboxylest/Lipase"/>
</dbReference>
<evidence type="ECO:0000256" key="3">
    <source>
        <dbReference type="ARBA" id="ARBA00022525"/>
    </source>
</evidence>
<protein>
    <recommendedName>
        <fullName evidence="8">Carboxylic ester hydrolase</fullName>
        <ecNumber evidence="8">3.1.1.-</ecNumber>
    </recommendedName>
</protein>
<feature type="domain" description="Carboxylesterase type B" evidence="9">
    <location>
        <begin position="132"/>
        <end position="627"/>
    </location>
</feature>
<dbReference type="EC" id="3.1.1.-" evidence="8"/>
<evidence type="ECO:0000313" key="10">
    <source>
        <dbReference type="EMBL" id="CAG8885691.1"/>
    </source>
</evidence>
<dbReference type="SUPFAM" id="SSF53474">
    <property type="entry name" value="alpha/beta-Hydrolases"/>
    <property type="match status" value="1"/>
</dbReference>
<dbReference type="GO" id="GO:0005576">
    <property type="term" value="C:extracellular region"/>
    <property type="evidence" value="ECO:0007669"/>
    <property type="project" value="UniProtKB-SubCell"/>
</dbReference>
<keyword evidence="6" id="KW-0443">Lipid metabolism</keyword>
<dbReference type="InterPro" id="IPR019826">
    <property type="entry name" value="Carboxylesterase_B_AS"/>
</dbReference>
<dbReference type="InterPro" id="IPR029058">
    <property type="entry name" value="AB_hydrolase_fold"/>
</dbReference>
<name>A0A9W4K5Z2_9EURO</name>
<evidence type="ECO:0000256" key="4">
    <source>
        <dbReference type="ARBA" id="ARBA00022729"/>
    </source>
</evidence>
<evidence type="ECO:0000256" key="8">
    <source>
        <dbReference type="RuleBase" id="RU361235"/>
    </source>
</evidence>
<dbReference type="OrthoDB" id="408631at2759"/>
<evidence type="ECO:0000256" key="7">
    <source>
        <dbReference type="ARBA" id="ARBA00023180"/>
    </source>
</evidence>
<dbReference type="GO" id="GO:0072330">
    <property type="term" value="P:monocarboxylic acid biosynthetic process"/>
    <property type="evidence" value="ECO:0007669"/>
    <property type="project" value="UniProtKB-ARBA"/>
</dbReference>
<dbReference type="GO" id="GO:0006629">
    <property type="term" value="P:lipid metabolic process"/>
    <property type="evidence" value="ECO:0007669"/>
    <property type="project" value="UniProtKB-KW"/>
</dbReference>
<gene>
    <name evidence="10" type="ORF">PEGY_LOCUS517</name>
</gene>
<comment type="similarity">
    <text evidence="2 8">Belongs to the type-B carboxylesterase/lipase family.</text>
</comment>
<organism evidence="10 11">
    <name type="scientific">Penicillium egyptiacum</name>
    <dbReference type="NCBI Taxonomy" id="1303716"/>
    <lineage>
        <taxon>Eukaryota</taxon>
        <taxon>Fungi</taxon>
        <taxon>Dikarya</taxon>
        <taxon>Ascomycota</taxon>
        <taxon>Pezizomycotina</taxon>
        <taxon>Eurotiomycetes</taxon>
        <taxon>Eurotiomycetidae</taxon>
        <taxon>Eurotiales</taxon>
        <taxon>Aspergillaceae</taxon>
        <taxon>Penicillium</taxon>
    </lineage>
</organism>
<evidence type="ECO:0000256" key="1">
    <source>
        <dbReference type="ARBA" id="ARBA00004613"/>
    </source>
</evidence>
<dbReference type="Gene3D" id="3.40.50.1820">
    <property type="entry name" value="alpha/beta hydrolase"/>
    <property type="match status" value="1"/>
</dbReference>
<dbReference type="InterPro" id="IPR002018">
    <property type="entry name" value="CarbesteraseB"/>
</dbReference>
<keyword evidence="5 8" id="KW-0378">Hydrolase</keyword>
<keyword evidence="3" id="KW-0964">Secreted</keyword>
<reference evidence="10" key="1">
    <citation type="submission" date="2021-07" db="EMBL/GenBank/DDBJ databases">
        <authorList>
            <person name="Branca A.L. A."/>
        </authorList>
    </citation>
    <scope>NUCLEOTIDE SEQUENCE</scope>
</reference>
<proteinExistence type="inferred from homology"/>
<dbReference type="PROSITE" id="PS00122">
    <property type="entry name" value="CARBOXYLESTERASE_B_1"/>
    <property type="match status" value="1"/>
</dbReference>
<comment type="caution">
    <text evidence="10">The sequence shown here is derived from an EMBL/GenBank/DDBJ whole genome shotgun (WGS) entry which is preliminary data.</text>
</comment>
<evidence type="ECO:0000256" key="2">
    <source>
        <dbReference type="ARBA" id="ARBA00005964"/>
    </source>
</evidence>